<dbReference type="Pfam" id="PF12680">
    <property type="entry name" value="SnoaL_2"/>
    <property type="match status" value="1"/>
</dbReference>
<evidence type="ECO:0000259" key="1">
    <source>
        <dbReference type="Pfam" id="PF12680"/>
    </source>
</evidence>
<comment type="caution">
    <text evidence="2">The sequence shown here is derived from an EMBL/GenBank/DDBJ whole genome shotgun (WGS) entry which is preliminary data.</text>
</comment>
<dbReference type="Gene3D" id="3.10.450.50">
    <property type="match status" value="1"/>
</dbReference>
<feature type="domain" description="SnoaL-like" evidence="1">
    <location>
        <begin position="16"/>
        <end position="109"/>
    </location>
</feature>
<keyword evidence="3" id="KW-1185">Reference proteome</keyword>
<dbReference type="InterPro" id="IPR032710">
    <property type="entry name" value="NTF2-like_dom_sf"/>
</dbReference>
<proteinExistence type="predicted"/>
<dbReference type="eggNOG" id="COG3631">
    <property type="taxonomic scope" value="Bacteria"/>
</dbReference>
<evidence type="ECO:0000313" key="2">
    <source>
        <dbReference type="EMBL" id="EGO65658.1"/>
    </source>
</evidence>
<organism evidence="2 3">
    <name type="scientific">Acetonema longum DSM 6540</name>
    <dbReference type="NCBI Taxonomy" id="1009370"/>
    <lineage>
        <taxon>Bacteria</taxon>
        <taxon>Bacillati</taxon>
        <taxon>Bacillota</taxon>
        <taxon>Negativicutes</taxon>
        <taxon>Acetonemataceae</taxon>
        <taxon>Acetonema</taxon>
    </lineage>
</organism>
<evidence type="ECO:0000313" key="3">
    <source>
        <dbReference type="Proteomes" id="UP000003240"/>
    </source>
</evidence>
<gene>
    <name evidence="2" type="ORF">ALO_01329</name>
</gene>
<dbReference type="InterPro" id="IPR037401">
    <property type="entry name" value="SnoaL-like"/>
</dbReference>
<protein>
    <recommendedName>
        <fullName evidence="1">SnoaL-like domain-containing protein</fullName>
    </recommendedName>
</protein>
<dbReference type="OrthoDB" id="8684708at2"/>
<dbReference type="EMBL" id="AFGF01000015">
    <property type="protein sequence ID" value="EGO65658.1"/>
    <property type="molecule type" value="Genomic_DNA"/>
</dbReference>
<dbReference type="Proteomes" id="UP000003240">
    <property type="component" value="Unassembled WGS sequence"/>
</dbReference>
<dbReference type="STRING" id="1009370.ALO_01329"/>
<sequence>MINNNSRAIPLPQPIAAYYHASDVYDYDLLAACFTADAILVDEGKEYHGPEAVSRHILKANRDANVITEITNCVEKNSETVVTATISGNFDGSPIPLDFHFTLNNGKIKSLNIVVADE</sequence>
<name>F7NE03_9FIRM</name>
<accession>F7NE03</accession>
<dbReference type="RefSeq" id="WP_004092013.1">
    <property type="nucleotide sequence ID" value="NZ_AFGF01000015.1"/>
</dbReference>
<dbReference type="SUPFAM" id="SSF54427">
    <property type="entry name" value="NTF2-like"/>
    <property type="match status" value="1"/>
</dbReference>
<dbReference type="AlphaFoldDB" id="F7NE03"/>
<reference evidence="2 3" key="1">
    <citation type="journal article" date="2011" name="EMBO J.">
        <title>Structural diversity of bacterial flagellar motors.</title>
        <authorList>
            <person name="Chen S."/>
            <person name="Beeby M."/>
            <person name="Murphy G.E."/>
            <person name="Leadbetter J.R."/>
            <person name="Hendrixson D.R."/>
            <person name="Briegel A."/>
            <person name="Li Z."/>
            <person name="Shi J."/>
            <person name="Tocheva E.I."/>
            <person name="Muller A."/>
            <person name="Dobro M.J."/>
            <person name="Jensen G.J."/>
        </authorList>
    </citation>
    <scope>NUCLEOTIDE SEQUENCE [LARGE SCALE GENOMIC DNA]</scope>
    <source>
        <strain evidence="2 3">DSM 6540</strain>
    </source>
</reference>